<feature type="compositionally biased region" description="Basic and acidic residues" evidence="1">
    <location>
        <begin position="905"/>
        <end position="925"/>
    </location>
</feature>
<dbReference type="PATRIC" id="fig|1618331.3.peg.595"/>
<gene>
    <name evidence="5" type="ORF">US31_C0010G0006</name>
</gene>
<organism evidence="5 6">
    <name type="scientific">Berkelbacteria bacterium GW2011_GWA1_36_9</name>
    <dbReference type="NCBI Taxonomy" id="1618331"/>
    <lineage>
        <taxon>Bacteria</taxon>
        <taxon>Candidatus Berkelbacteria</taxon>
    </lineage>
</organism>
<protein>
    <submittedName>
        <fullName evidence="5">Uncharacterized protein</fullName>
    </submittedName>
</protein>
<dbReference type="InterPro" id="IPR051162">
    <property type="entry name" value="T4SS_component"/>
</dbReference>
<dbReference type="InterPro" id="IPR027417">
    <property type="entry name" value="P-loop_NTPase"/>
</dbReference>
<dbReference type="Pfam" id="PF26449">
    <property type="entry name" value="DUF8128"/>
    <property type="match status" value="1"/>
</dbReference>
<evidence type="ECO:0000259" key="4">
    <source>
        <dbReference type="Pfam" id="PF26449"/>
    </source>
</evidence>
<dbReference type="EMBL" id="LBSM01000010">
    <property type="protein sequence ID" value="KKQ18082.1"/>
    <property type="molecule type" value="Genomic_DNA"/>
</dbReference>
<dbReference type="SUPFAM" id="SSF52540">
    <property type="entry name" value="P-loop containing nucleoside triphosphate hydrolases"/>
    <property type="match status" value="1"/>
</dbReference>
<evidence type="ECO:0000313" key="5">
    <source>
        <dbReference type="EMBL" id="KKQ18082.1"/>
    </source>
</evidence>
<name>A0A0G0FK53_9BACT</name>
<feature type="domain" description="DUF8128" evidence="4">
    <location>
        <begin position="48"/>
        <end position="367"/>
    </location>
</feature>
<keyword evidence="2" id="KW-0812">Transmembrane</keyword>
<dbReference type="InterPro" id="IPR058441">
    <property type="entry name" value="DUF8128"/>
</dbReference>
<keyword evidence="2" id="KW-0472">Membrane</keyword>
<evidence type="ECO:0000256" key="1">
    <source>
        <dbReference type="SAM" id="MobiDB-lite"/>
    </source>
</evidence>
<feature type="domain" description="Type IV secretion system coupling protein TraD DNA-binding" evidence="3">
    <location>
        <begin position="410"/>
        <end position="704"/>
    </location>
</feature>
<dbReference type="Proteomes" id="UP000034508">
    <property type="component" value="Unassembled WGS sequence"/>
</dbReference>
<reference evidence="5 6" key="1">
    <citation type="journal article" date="2015" name="Nature">
        <title>rRNA introns, odd ribosomes, and small enigmatic genomes across a large radiation of phyla.</title>
        <authorList>
            <person name="Brown C.T."/>
            <person name="Hug L.A."/>
            <person name="Thomas B.C."/>
            <person name="Sharon I."/>
            <person name="Castelle C.J."/>
            <person name="Singh A."/>
            <person name="Wilkins M.J."/>
            <person name="Williams K.H."/>
            <person name="Banfield J.F."/>
        </authorList>
    </citation>
    <scope>NUCLEOTIDE SEQUENCE [LARGE SCALE GENOMIC DNA]</scope>
</reference>
<comment type="caution">
    <text evidence="5">The sequence shown here is derived from an EMBL/GenBank/DDBJ whole genome shotgun (WGS) entry which is preliminary data.</text>
</comment>
<feature type="region of interest" description="Disordered" evidence="1">
    <location>
        <begin position="870"/>
        <end position="925"/>
    </location>
</feature>
<dbReference type="InterPro" id="IPR019476">
    <property type="entry name" value="T4SS_TraD_DNA-bd"/>
</dbReference>
<proteinExistence type="predicted"/>
<dbReference type="Gene3D" id="3.40.50.300">
    <property type="entry name" value="P-loop containing nucleotide triphosphate hydrolases"/>
    <property type="match status" value="2"/>
</dbReference>
<accession>A0A0G0FK53</accession>
<dbReference type="Pfam" id="PF10412">
    <property type="entry name" value="TrwB_AAD_bind"/>
    <property type="match status" value="1"/>
</dbReference>
<keyword evidence="2" id="KW-1133">Transmembrane helix</keyword>
<dbReference type="PANTHER" id="PTHR30121:SF11">
    <property type="entry name" value="AAA+ ATPASE DOMAIN-CONTAINING PROTEIN"/>
    <property type="match status" value="1"/>
</dbReference>
<evidence type="ECO:0000313" key="6">
    <source>
        <dbReference type="Proteomes" id="UP000034508"/>
    </source>
</evidence>
<sequence>MSNIEPIIYKGVFYIILVAVPIIVITLIYKSNQIRKKMDWFKSLKFTTLRILVPKNNEKTPMAAEQMFAALHGIFKKGSQFQDYFSFEIASREKYIQFYAHVPCHLKDFVEGQIYSQYPTAEIAQVDDYVLEEREKIEKGELKMAGTEMKLTNPDVYPIKTFLNFEVDPLSGITGVLSKVEKTEEIWIQILAQPLSDNWQKKGSSHINAVKSGTMNKEGVISGVFSAFLRFLSGVLTSILTGVTPPSSRGDAEKSEAKLSGSQEEGLKGVETKATKLGYEVKIRVIAFALDEQTAQSKLMTTVAAFKQFNLLNLNGFEIGSITHNLDFYEYYRYRAFLDSGFILNIEELASIFHLPNISVATPNIVWAGSKKGEPPANLPIEDNVPANELTIFAKTNYRHLSHQFGIKTKDRRYHTYAIGKTGTGKSTLLENMIIHDIREGRGVAVVDPHGDLINHLLDFVPEERIKDVILFNPADRMYPIGFNILENVDPDLKNIVASGVVGIFKKIFGESWGPRLEYILRNTILALLDYPDATMLGITKILVDQDFRNRVIEKIQDPVIKDFFVNEYEKYDPKFRTEAIAPIQNKVGQFLSSTTIRNIVGQSQSTINIEKIMNEGKILFLNLSIGEIGEDNSALLGAMMITKIQLAAMRRTTIPEDDRRDFYLYVDEFQNFATESFATILSEARKYHLNLIMTNQYIAQVPEEVISAVFGNIGTLICFRVGAPDAVALKQEFAPVFEEVDLVNLDNYHIYVKMSIDGVTSSSFSAVTLPPDTSRNFNKDKIIQHSREYSSKRREYVEEKISNLTEMPKIDEILTKAQKDRVLKIPPKIGETYYREVQATGDERWYLGSGSTDQPLSEEVVQEKIAKHNAENAERQEGWQKERLKALEVKKPENETIESDEPNEIEKDKADLIQHLEDGKSVKL</sequence>
<feature type="region of interest" description="Disordered" evidence="1">
    <location>
        <begin position="245"/>
        <end position="264"/>
    </location>
</feature>
<dbReference type="AlphaFoldDB" id="A0A0G0FK53"/>
<dbReference type="PANTHER" id="PTHR30121">
    <property type="entry name" value="UNCHARACTERIZED PROTEIN YJGR-RELATED"/>
    <property type="match status" value="1"/>
</dbReference>
<evidence type="ECO:0000256" key="2">
    <source>
        <dbReference type="SAM" id="Phobius"/>
    </source>
</evidence>
<evidence type="ECO:0000259" key="3">
    <source>
        <dbReference type="Pfam" id="PF10412"/>
    </source>
</evidence>
<feature type="transmembrane region" description="Helical" evidence="2">
    <location>
        <begin position="12"/>
        <end position="29"/>
    </location>
</feature>
<feature type="compositionally biased region" description="Basic and acidic residues" evidence="1">
    <location>
        <begin position="870"/>
        <end position="895"/>
    </location>
</feature>
<dbReference type="CDD" id="cd01127">
    <property type="entry name" value="TrwB_TraG_TraD_VirD4"/>
    <property type="match status" value="1"/>
</dbReference>